<dbReference type="GO" id="GO:0003676">
    <property type="term" value="F:nucleic acid binding"/>
    <property type="evidence" value="ECO:0007669"/>
    <property type="project" value="UniProtKB-UniRule"/>
</dbReference>
<evidence type="ECO:0000256" key="2">
    <source>
        <dbReference type="SAM" id="MobiDB-lite"/>
    </source>
</evidence>
<dbReference type="Gene3D" id="3.30.1370.50">
    <property type="entry name" value="R3H-like domain"/>
    <property type="match status" value="1"/>
</dbReference>
<name>A0ABD3HHL1_9MARC</name>
<dbReference type="SUPFAM" id="SSF82708">
    <property type="entry name" value="R3H domain"/>
    <property type="match status" value="1"/>
</dbReference>
<gene>
    <name evidence="5" type="ORF">R1sor_004761</name>
</gene>
<evidence type="ECO:0000259" key="3">
    <source>
        <dbReference type="PROSITE" id="PS51061"/>
    </source>
</evidence>
<dbReference type="PANTHER" id="PTHR15672">
    <property type="entry name" value="CAMP-REGULATED PHOSPHOPROTEIN 21 RELATED R3H DOMAIN CONTAINING PROTEIN"/>
    <property type="match status" value="1"/>
</dbReference>
<dbReference type="PROSITE" id="PS51061">
    <property type="entry name" value="R3H"/>
    <property type="match status" value="1"/>
</dbReference>
<feature type="domain" description="R3H" evidence="3">
    <location>
        <begin position="84"/>
        <end position="149"/>
    </location>
</feature>
<dbReference type="InterPro" id="IPR036867">
    <property type="entry name" value="R3H_dom_sf"/>
</dbReference>
<feature type="compositionally biased region" description="Polar residues" evidence="2">
    <location>
        <begin position="265"/>
        <end position="284"/>
    </location>
</feature>
<feature type="domain" description="SUZ" evidence="4">
    <location>
        <begin position="152"/>
        <end position="221"/>
    </location>
</feature>
<feature type="compositionally biased region" description="Low complexity" evidence="2">
    <location>
        <begin position="19"/>
        <end position="36"/>
    </location>
</feature>
<dbReference type="Pfam" id="PF01424">
    <property type="entry name" value="R3H"/>
    <property type="match status" value="1"/>
</dbReference>
<dbReference type="AlphaFoldDB" id="A0ABD3HHL1"/>
<proteinExistence type="predicted"/>
<dbReference type="Proteomes" id="UP001633002">
    <property type="component" value="Unassembled WGS sequence"/>
</dbReference>
<evidence type="ECO:0000313" key="5">
    <source>
        <dbReference type="EMBL" id="KAL3691110.1"/>
    </source>
</evidence>
<dbReference type="Pfam" id="PF12752">
    <property type="entry name" value="SUZ"/>
    <property type="match status" value="1"/>
</dbReference>
<dbReference type="PROSITE" id="PS51673">
    <property type="entry name" value="SUZ"/>
    <property type="match status" value="1"/>
</dbReference>
<feature type="region of interest" description="Disordered" evidence="2">
    <location>
        <begin position="251"/>
        <end position="330"/>
    </location>
</feature>
<dbReference type="PANTHER" id="PTHR15672:SF25">
    <property type="entry name" value="OS01G0100600 PROTEIN"/>
    <property type="match status" value="1"/>
</dbReference>
<feature type="region of interest" description="Disordered" evidence="2">
    <location>
        <begin position="418"/>
        <end position="440"/>
    </location>
</feature>
<sequence>MDEERLDTADCGISEVGCSSEPSTSTSSRNVSSPSSYGGTWRFGEEVRRAQLPRLATVDQRSTSNDITDVEELARLIKDNLTGKHFLLSMEELFVEFLECPLSDEDTLILEPMESYQRMLLHRLADLFGLAHESFGEGVDRHLVVQKCEESLIPPVLVSDVLEQSDGGAQPAQSYRQLLKRHTVPSESFDCQTSVSSPSLSLEERQAAYLAARQKIFCDKWRQTDETTAARPRADPIVARRMIAHALGKPKLPVVPSPLAEARTPQDQPSGGHSAPSQGKQITQEAKEAMQRASVKAAKRMFANALGSELSSSSTRPASREVPCRVPDSDSVSLMEEVDCSVLSPTGTRTLISREEVNASTSGVEMNGDFSDKSSRGENIILDSKVARTPASELRPVRNSRPGGAAFRIFAQALGLPDPVSSSEVGRSPAIHRGGSLSSS</sequence>
<comment type="caution">
    <text evidence="5">The sequence shown here is derived from an EMBL/GenBank/DDBJ whole genome shotgun (WGS) entry which is preliminary data.</text>
</comment>
<evidence type="ECO:0008006" key="7">
    <source>
        <dbReference type="Google" id="ProtNLM"/>
    </source>
</evidence>
<dbReference type="EMBL" id="JBJQOH010000003">
    <property type="protein sequence ID" value="KAL3691110.1"/>
    <property type="molecule type" value="Genomic_DNA"/>
</dbReference>
<accession>A0ABD3HHL1</accession>
<dbReference type="SMART" id="SM00393">
    <property type="entry name" value="R3H"/>
    <property type="match status" value="1"/>
</dbReference>
<evidence type="ECO:0000256" key="1">
    <source>
        <dbReference type="ARBA" id="ARBA00022553"/>
    </source>
</evidence>
<feature type="region of interest" description="Disordered" evidence="2">
    <location>
        <begin position="1"/>
        <end position="42"/>
    </location>
</feature>
<organism evidence="5 6">
    <name type="scientific">Riccia sorocarpa</name>
    <dbReference type="NCBI Taxonomy" id="122646"/>
    <lineage>
        <taxon>Eukaryota</taxon>
        <taxon>Viridiplantae</taxon>
        <taxon>Streptophyta</taxon>
        <taxon>Embryophyta</taxon>
        <taxon>Marchantiophyta</taxon>
        <taxon>Marchantiopsida</taxon>
        <taxon>Marchantiidae</taxon>
        <taxon>Marchantiales</taxon>
        <taxon>Ricciaceae</taxon>
        <taxon>Riccia</taxon>
    </lineage>
</organism>
<dbReference type="InterPro" id="IPR051937">
    <property type="entry name" value="R3H_domain_containing"/>
</dbReference>
<evidence type="ECO:0000259" key="4">
    <source>
        <dbReference type="PROSITE" id="PS51673"/>
    </source>
</evidence>
<dbReference type="CDD" id="cd02642">
    <property type="entry name" value="R3H_encore_like"/>
    <property type="match status" value="1"/>
</dbReference>
<protein>
    <recommendedName>
        <fullName evidence="7">R3H domain-containing protein</fullName>
    </recommendedName>
</protein>
<dbReference type="InterPro" id="IPR024771">
    <property type="entry name" value="SUZ"/>
</dbReference>
<reference evidence="5 6" key="1">
    <citation type="submission" date="2024-09" db="EMBL/GenBank/DDBJ databases">
        <title>Chromosome-scale assembly of Riccia sorocarpa.</title>
        <authorList>
            <person name="Paukszto L."/>
        </authorList>
    </citation>
    <scope>NUCLEOTIDE SEQUENCE [LARGE SCALE GENOMIC DNA]</scope>
    <source>
        <strain evidence="5">LP-2024</strain>
        <tissue evidence="5">Aerial parts of the thallus</tissue>
    </source>
</reference>
<dbReference type="InterPro" id="IPR001374">
    <property type="entry name" value="R3H_dom"/>
</dbReference>
<evidence type="ECO:0000313" key="6">
    <source>
        <dbReference type="Proteomes" id="UP001633002"/>
    </source>
</evidence>
<keyword evidence="1" id="KW-0597">Phosphoprotein</keyword>
<keyword evidence="6" id="KW-1185">Reference proteome</keyword>